<keyword evidence="3" id="KW-0732">Signal</keyword>
<dbReference type="OrthoDB" id="5542996at2759"/>
<protein>
    <recommendedName>
        <fullName evidence="6">Lung seven transmembrane receptor-domain-containing protein</fullName>
    </recommendedName>
</protein>
<evidence type="ECO:0000313" key="5">
    <source>
        <dbReference type="Proteomes" id="UP000267251"/>
    </source>
</evidence>
<dbReference type="Proteomes" id="UP000267251">
    <property type="component" value="Unassembled WGS sequence"/>
</dbReference>
<evidence type="ECO:0000256" key="1">
    <source>
        <dbReference type="SAM" id="MobiDB-lite"/>
    </source>
</evidence>
<keyword evidence="2" id="KW-1133">Transmembrane helix</keyword>
<feature type="transmembrane region" description="Helical" evidence="2">
    <location>
        <begin position="283"/>
        <end position="307"/>
    </location>
</feature>
<feature type="transmembrane region" description="Helical" evidence="2">
    <location>
        <begin position="220"/>
        <end position="241"/>
    </location>
</feature>
<dbReference type="EMBL" id="KZ987800">
    <property type="protein sequence ID" value="RKP14706.1"/>
    <property type="molecule type" value="Genomic_DNA"/>
</dbReference>
<feature type="signal peptide" evidence="3">
    <location>
        <begin position="1"/>
        <end position="27"/>
    </location>
</feature>
<keyword evidence="2" id="KW-0472">Membrane</keyword>
<sequence>MRSAFSLAMLVQATILALSLLISPSLGYMSFKVRNKVITAHTYDFFQVKYDYYDRPNGIVAFMNPSNTVADRCFFQEAKYNDTVVAQGGIKNESGEFYEHTVILLNPAAGAAVGCLTITQMSIAAVKYGKSLEAVGYPPASTLILASNFYGVGYPGGPLSEFYPSSNPRVSDGPPAMPTAFISYEDSLKLVGLVQRYIPAEVSQERGPWNDAFLDQGYVAYNWALFAFNVLMCVYGLYRFVSLLRFGSIKADIRTSVFVLGVISTIVGACTFPMMVMTLKYRVLIQVSSAIHNISFYLLLLLWSGVLSRVQIDRSFAPFRIMIYGAIASAIVMLIIGIARYTSQGAPWTNRAFRVVTYLIPSVEALAALLFLAYSVRFAVRMNEYSVTRDVRRALSRLTKLSVIGFVSFVILAVTNILSNDWGSLGSVTTTMALYISQNIAMTLRSAGIIYILNIAIPTDTTSGSSSGTSSGKKAGSSGWVAFSRGWRRALFGTTSQSSSCDSTGNRQHHFNSSYSGGESCATPKTGQRSHWHLESGSVDSQEKSHLTRSQA</sequence>
<feature type="chain" id="PRO_5020953218" description="Lung seven transmembrane receptor-domain-containing protein" evidence="3">
    <location>
        <begin position="28"/>
        <end position="552"/>
    </location>
</feature>
<gene>
    <name evidence="4" type="ORF">BJ684DRAFT_14980</name>
</gene>
<proteinExistence type="predicted"/>
<keyword evidence="5" id="KW-1185">Reference proteome</keyword>
<evidence type="ECO:0008006" key="6">
    <source>
        <dbReference type="Google" id="ProtNLM"/>
    </source>
</evidence>
<feature type="region of interest" description="Disordered" evidence="1">
    <location>
        <begin position="496"/>
        <end position="552"/>
    </location>
</feature>
<feature type="transmembrane region" description="Helical" evidence="2">
    <location>
        <begin position="439"/>
        <end position="457"/>
    </location>
</feature>
<evidence type="ECO:0000256" key="2">
    <source>
        <dbReference type="SAM" id="Phobius"/>
    </source>
</evidence>
<dbReference type="AlphaFoldDB" id="A0A4P9Y6I5"/>
<feature type="transmembrane region" description="Helical" evidence="2">
    <location>
        <begin position="359"/>
        <end position="380"/>
    </location>
</feature>
<organism evidence="4 5">
    <name type="scientific">Piptocephalis cylindrospora</name>
    <dbReference type="NCBI Taxonomy" id="1907219"/>
    <lineage>
        <taxon>Eukaryota</taxon>
        <taxon>Fungi</taxon>
        <taxon>Fungi incertae sedis</taxon>
        <taxon>Zoopagomycota</taxon>
        <taxon>Zoopagomycotina</taxon>
        <taxon>Zoopagomycetes</taxon>
        <taxon>Zoopagales</taxon>
        <taxon>Piptocephalidaceae</taxon>
        <taxon>Piptocephalis</taxon>
    </lineage>
</organism>
<reference evidence="5" key="1">
    <citation type="journal article" date="2018" name="Nat. Microbiol.">
        <title>Leveraging single-cell genomics to expand the fungal tree of life.</title>
        <authorList>
            <person name="Ahrendt S.R."/>
            <person name="Quandt C.A."/>
            <person name="Ciobanu D."/>
            <person name="Clum A."/>
            <person name="Salamov A."/>
            <person name="Andreopoulos B."/>
            <person name="Cheng J.F."/>
            <person name="Woyke T."/>
            <person name="Pelin A."/>
            <person name="Henrissat B."/>
            <person name="Reynolds N.K."/>
            <person name="Benny G.L."/>
            <person name="Smith M.E."/>
            <person name="James T.Y."/>
            <person name="Grigoriev I.V."/>
        </authorList>
    </citation>
    <scope>NUCLEOTIDE SEQUENCE [LARGE SCALE GENOMIC DNA]</scope>
</reference>
<keyword evidence="2" id="KW-0812">Transmembrane</keyword>
<accession>A0A4P9Y6I5</accession>
<name>A0A4P9Y6I5_9FUNG</name>
<feature type="transmembrane region" description="Helical" evidence="2">
    <location>
        <begin position="253"/>
        <end position="277"/>
    </location>
</feature>
<feature type="compositionally biased region" description="Polar residues" evidence="1">
    <location>
        <begin position="496"/>
        <end position="529"/>
    </location>
</feature>
<evidence type="ECO:0000313" key="4">
    <source>
        <dbReference type="EMBL" id="RKP14706.1"/>
    </source>
</evidence>
<feature type="transmembrane region" description="Helical" evidence="2">
    <location>
        <begin position="401"/>
        <end position="419"/>
    </location>
</feature>
<evidence type="ECO:0000256" key="3">
    <source>
        <dbReference type="SAM" id="SignalP"/>
    </source>
</evidence>
<feature type="transmembrane region" description="Helical" evidence="2">
    <location>
        <begin position="319"/>
        <end position="339"/>
    </location>
</feature>